<organism evidence="1">
    <name type="scientific">viral metagenome</name>
    <dbReference type="NCBI Taxonomy" id="1070528"/>
    <lineage>
        <taxon>unclassified sequences</taxon>
        <taxon>metagenomes</taxon>
        <taxon>organismal metagenomes</taxon>
    </lineage>
</organism>
<protein>
    <submittedName>
        <fullName evidence="1">Uncharacterized protein</fullName>
    </submittedName>
</protein>
<name>A0A6C0KV21_9ZZZZ</name>
<dbReference type="EMBL" id="MN740992">
    <property type="protein sequence ID" value="QHU21832.1"/>
    <property type="molecule type" value="Genomic_DNA"/>
</dbReference>
<reference evidence="1" key="1">
    <citation type="journal article" date="2020" name="Nature">
        <title>Giant virus diversity and host interactions through global metagenomics.</title>
        <authorList>
            <person name="Schulz F."/>
            <person name="Roux S."/>
            <person name="Paez-Espino D."/>
            <person name="Jungbluth S."/>
            <person name="Walsh D.A."/>
            <person name="Denef V.J."/>
            <person name="McMahon K.D."/>
            <person name="Konstantinidis K.T."/>
            <person name="Eloe-Fadrosh E.A."/>
            <person name="Kyrpides N.C."/>
            <person name="Woyke T."/>
        </authorList>
    </citation>
    <scope>NUCLEOTIDE SEQUENCE</scope>
    <source>
        <strain evidence="1">GVMAG-S-3300013286-35</strain>
    </source>
</reference>
<accession>A0A6C0KV21</accession>
<proteinExistence type="predicted"/>
<sequence>MHGAGNLAKKNTVSDILVVGSFDQEGVPLYSVVKDTDITKLNDSVQFVNWDSIDENLSLDADGSKMYIWALQCPYLPGILTYGVDRPGIGNLDTFLILAWDELKYGGKLMIPYNKTGELNVSKLQAFFDTFPVNKPNWNRIIRARVRDFSNWKNATSKKLMKTANLPVGFDGFPIWSYGLANRARRTPEKFIVSVEKAAAAAFKIVSDPGGAATYDSLLILTKTDRRKNGGTRRRRLTLRKRID</sequence>
<evidence type="ECO:0000313" key="1">
    <source>
        <dbReference type="EMBL" id="QHU21832.1"/>
    </source>
</evidence>
<dbReference type="AlphaFoldDB" id="A0A6C0KV21"/>